<keyword evidence="1" id="KW-0732">Signal</keyword>
<evidence type="ECO:0000313" key="2">
    <source>
        <dbReference type="EMBL" id="CAI4030395.1"/>
    </source>
</evidence>
<dbReference type="KEGG" id="nti:DNFV4_00823"/>
<sequence length="241" mass="26995">MSRSVRNRPLRWPAPPIPWRVALCLALLAFAGTIPDPTAEATPIDPFVQITEHVRRQVAQDKRQFAIADVCTQWFYQQLRPQKSAPRPSVEPIAWRPTNEQPLLSRPMAGGGPGAPDCATLYPKGLEQARESFGFTQTALSISLTFYEFALVADRDDDWHYSQPEIQDFLRALDLQEPANESHGSDAAGSEAARGQALTTKFDRIYKNRSLDLVVTGMGHLYDSGYRLTLSDRNVLDQVTR</sequence>
<name>A0AA86T251_9BACT</name>
<protein>
    <submittedName>
        <fullName evidence="2">Uncharacterized protein</fullName>
    </submittedName>
</protein>
<evidence type="ECO:0000313" key="3">
    <source>
        <dbReference type="Proteomes" id="UP001179121"/>
    </source>
</evidence>
<accession>A0AA86T251</accession>
<gene>
    <name evidence="2" type="ORF">DNFV4_00823</name>
</gene>
<dbReference type="AlphaFoldDB" id="A0AA86T251"/>
<feature type="signal peptide" evidence="1">
    <location>
        <begin position="1"/>
        <end position="31"/>
    </location>
</feature>
<dbReference type="RefSeq" id="WP_289267385.1">
    <property type="nucleotide sequence ID" value="NZ_OX365700.1"/>
</dbReference>
<dbReference type="EMBL" id="OX365700">
    <property type="protein sequence ID" value="CAI4030395.1"/>
    <property type="molecule type" value="Genomic_DNA"/>
</dbReference>
<evidence type="ECO:0000256" key="1">
    <source>
        <dbReference type="SAM" id="SignalP"/>
    </source>
</evidence>
<reference evidence="2" key="1">
    <citation type="submission" date="2022-10" db="EMBL/GenBank/DDBJ databases">
        <authorList>
            <person name="Koch H."/>
        </authorList>
    </citation>
    <scope>NUCLEOTIDE SEQUENCE</scope>
    <source>
        <strain evidence="2">DNF</strain>
    </source>
</reference>
<organism evidence="2 3">
    <name type="scientific">Nitrospira tepida</name>
    <dbReference type="NCBI Taxonomy" id="2973512"/>
    <lineage>
        <taxon>Bacteria</taxon>
        <taxon>Pseudomonadati</taxon>
        <taxon>Nitrospirota</taxon>
        <taxon>Nitrospiria</taxon>
        <taxon>Nitrospirales</taxon>
        <taxon>Nitrospiraceae</taxon>
        <taxon>Nitrospira</taxon>
    </lineage>
</organism>
<dbReference type="Proteomes" id="UP001179121">
    <property type="component" value="Chromosome"/>
</dbReference>
<feature type="chain" id="PRO_5041683863" evidence="1">
    <location>
        <begin position="32"/>
        <end position="241"/>
    </location>
</feature>
<keyword evidence="3" id="KW-1185">Reference proteome</keyword>
<proteinExistence type="predicted"/>